<protein>
    <submittedName>
        <fullName evidence="3">Rhodanese-like domain-containing protein</fullName>
    </submittedName>
</protein>
<feature type="signal peptide" evidence="1">
    <location>
        <begin position="1"/>
        <end position="18"/>
    </location>
</feature>
<dbReference type="InterPro" id="IPR001763">
    <property type="entry name" value="Rhodanese-like_dom"/>
</dbReference>
<feature type="chain" id="PRO_5028979012" evidence="1">
    <location>
        <begin position="19"/>
        <end position="118"/>
    </location>
</feature>
<organism evidence="3 4">
    <name type="scientific">Costertonia aggregata</name>
    <dbReference type="NCBI Taxonomy" id="343403"/>
    <lineage>
        <taxon>Bacteria</taxon>
        <taxon>Pseudomonadati</taxon>
        <taxon>Bacteroidota</taxon>
        <taxon>Flavobacteriia</taxon>
        <taxon>Flavobacteriales</taxon>
        <taxon>Flavobacteriaceae</taxon>
        <taxon>Costertonia</taxon>
    </lineage>
</organism>
<evidence type="ECO:0000313" key="3">
    <source>
        <dbReference type="EMBL" id="QLG45995.1"/>
    </source>
</evidence>
<dbReference type="RefSeq" id="WP_179242281.1">
    <property type="nucleotide sequence ID" value="NZ_CP058595.1"/>
</dbReference>
<evidence type="ECO:0000259" key="2">
    <source>
        <dbReference type="PROSITE" id="PS50206"/>
    </source>
</evidence>
<keyword evidence="4" id="KW-1185">Reference proteome</keyword>
<dbReference type="Proteomes" id="UP000509302">
    <property type="component" value="Chromosome"/>
</dbReference>
<reference evidence="3 4" key="1">
    <citation type="journal article" date="2006" name="Int. J. Syst. Evol. Microbiol.">
        <title>Costertonia aggregata gen. nov., sp. nov., a mesophilic marine bacterium of the family Flavobacteriaceae, isolated from a mature biofilm.</title>
        <authorList>
            <person name="Kwon K.K."/>
            <person name="Lee Y.K."/>
            <person name="Lee H.K."/>
        </authorList>
    </citation>
    <scope>NUCLEOTIDE SEQUENCE [LARGE SCALE GENOMIC DNA]</scope>
    <source>
        <strain evidence="3 4">KCCM 42265</strain>
    </source>
</reference>
<dbReference type="Gene3D" id="3.40.250.10">
    <property type="entry name" value="Rhodanese-like domain"/>
    <property type="match status" value="1"/>
</dbReference>
<feature type="domain" description="Rhodanese" evidence="2">
    <location>
        <begin position="32"/>
        <end position="118"/>
    </location>
</feature>
<dbReference type="PANTHER" id="PTHR45431:SF3">
    <property type="entry name" value="RHODANESE-LIKE DOMAIN-CONTAINING PROTEIN 15, CHLOROPLASTIC"/>
    <property type="match status" value="1"/>
</dbReference>
<dbReference type="KEGG" id="cagg:HYG79_11780"/>
<dbReference type="InterPro" id="IPR052367">
    <property type="entry name" value="Thiosulfate_ST/Rhodanese-like"/>
</dbReference>
<gene>
    <name evidence="3" type="ORF">HYG79_11780</name>
</gene>
<dbReference type="AlphaFoldDB" id="A0A7H9AS31"/>
<evidence type="ECO:0000256" key="1">
    <source>
        <dbReference type="SAM" id="SignalP"/>
    </source>
</evidence>
<name>A0A7H9AS31_9FLAO</name>
<dbReference type="PANTHER" id="PTHR45431">
    <property type="entry name" value="RHODANESE-LIKE DOMAIN-CONTAINING PROTEIN 15, CHLOROPLASTIC"/>
    <property type="match status" value="1"/>
</dbReference>
<dbReference type="InterPro" id="IPR036873">
    <property type="entry name" value="Rhodanese-like_dom_sf"/>
</dbReference>
<accession>A0A7H9AS31</accession>
<sequence>MKLYFWCFVLLLINFGCAQNKSKHITEFSQKDINDGILVDVRTPKEYAAGHIKNAVNINWFDTDFTSQFERFGKNKTIYVYCKKGGRSLKAQEKLKSLGYENVINLEGGYDAKVMHQK</sequence>
<dbReference type="EMBL" id="CP058595">
    <property type="protein sequence ID" value="QLG45995.1"/>
    <property type="molecule type" value="Genomic_DNA"/>
</dbReference>
<dbReference type="CDD" id="cd00158">
    <property type="entry name" value="RHOD"/>
    <property type="match status" value="1"/>
</dbReference>
<dbReference type="SUPFAM" id="SSF52821">
    <property type="entry name" value="Rhodanese/Cell cycle control phosphatase"/>
    <property type="match status" value="1"/>
</dbReference>
<proteinExistence type="predicted"/>
<dbReference type="PROSITE" id="PS50206">
    <property type="entry name" value="RHODANESE_3"/>
    <property type="match status" value="1"/>
</dbReference>
<evidence type="ECO:0000313" key="4">
    <source>
        <dbReference type="Proteomes" id="UP000509302"/>
    </source>
</evidence>
<keyword evidence="1" id="KW-0732">Signal</keyword>
<dbReference type="SMART" id="SM00450">
    <property type="entry name" value="RHOD"/>
    <property type="match status" value="1"/>
</dbReference>
<dbReference type="Pfam" id="PF00581">
    <property type="entry name" value="Rhodanese"/>
    <property type="match status" value="1"/>
</dbReference>